<keyword evidence="2" id="KW-0378">Hydrolase</keyword>
<dbReference type="GO" id="GO:0047372">
    <property type="term" value="F:monoacylglycerol lipase activity"/>
    <property type="evidence" value="ECO:0007669"/>
    <property type="project" value="TreeGrafter"/>
</dbReference>
<accession>A0A2P7RPS9</accession>
<dbReference type="EMBL" id="PXYK01000038">
    <property type="protein sequence ID" value="PSJ52185.1"/>
    <property type="molecule type" value="Genomic_DNA"/>
</dbReference>
<feature type="domain" description="AB hydrolase-1" evidence="1">
    <location>
        <begin position="33"/>
        <end position="263"/>
    </location>
</feature>
<keyword evidence="3" id="KW-1185">Reference proteome</keyword>
<dbReference type="Proteomes" id="UP000241229">
    <property type="component" value="Unassembled WGS sequence"/>
</dbReference>
<dbReference type="Gene3D" id="3.40.50.1820">
    <property type="entry name" value="alpha/beta hydrolase"/>
    <property type="match status" value="1"/>
</dbReference>
<comment type="caution">
    <text evidence="2">The sequence shown here is derived from an EMBL/GenBank/DDBJ whole genome shotgun (WGS) entry which is preliminary data.</text>
</comment>
<sequence length="279" mass="30602">MSSNNHLTAPTQFVEANGIRYAYRRFGAEGGTPLVFLQHFRGGMDHWDPLVTDGLAASRPVILFNYAGVASSTGENATTIDGMADHVAVFVKALGLSIVDVLGFSIGGFVAQSFAHRYPELVRPLVLTGTGPRNGDQNPDPRIFQVAGNPVPTVDDFLFLFFSPSEASQAAGRAFWERRHARQDQDPPSSPEAMQAQMAVIIEWTQPRGERFAYLKEIGQPTLVVNGHDDIMVPTINSFHLQQHIPNAQLIVYPDSGHGSQFQYPELFVAHTGLFLDKA</sequence>
<dbReference type="InterPro" id="IPR000073">
    <property type="entry name" value="AB_hydrolase_1"/>
</dbReference>
<organism evidence="2 3">
    <name type="scientific">Kumtagia ephedrae</name>
    <dbReference type="NCBI Taxonomy" id="2116701"/>
    <lineage>
        <taxon>Bacteria</taxon>
        <taxon>Pseudomonadati</taxon>
        <taxon>Pseudomonadota</taxon>
        <taxon>Alphaproteobacteria</taxon>
        <taxon>Hyphomicrobiales</taxon>
        <taxon>Phyllobacteriaceae</taxon>
        <taxon>Kumtagia</taxon>
    </lineage>
</organism>
<dbReference type="InterPro" id="IPR029058">
    <property type="entry name" value="AB_hydrolase_fold"/>
</dbReference>
<protein>
    <submittedName>
        <fullName evidence="2">Alpha/beta hydrolase</fullName>
    </submittedName>
</protein>
<dbReference type="PANTHER" id="PTHR43798">
    <property type="entry name" value="MONOACYLGLYCEROL LIPASE"/>
    <property type="match status" value="1"/>
</dbReference>
<reference evidence="2 3" key="1">
    <citation type="submission" date="2018-03" db="EMBL/GenBank/DDBJ databases">
        <title>The draft genome of Mesorhizobium sp. 6GN-30.</title>
        <authorList>
            <person name="Liu L."/>
            <person name="Li L."/>
            <person name="Wang T."/>
            <person name="Zhang X."/>
            <person name="Liang L."/>
        </authorList>
    </citation>
    <scope>NUCLEOTIDE SEQUENCE [LARGE SCALE GENOMIC DNA]</scope>
    <source>
        <strain evidence="2 3">6GN30</strain>
    </source>
</reference>
<proteinExistence type="predicted"/>
<dbReference type="SUPFAM" id="SSF53474">
    <property type="entry name" value="alpha/beta-Hydrolases"/>
    <property type="match status" value="1"/>
</dbReference>
<dbReference type="GO" id="GO:0016020">
    <property type="term" value="C:membrane"/>
    <property type="evidence" value="ECO:0007669"/>
    <property type="project" value="TreeGrafter"/>
</dbReference>
<evidence type="ECO:0000313" key="3">
    <source>
        <dbReference type="Proteomes" id="UP000241229"/>
    </source>
</evidence>
<dbReference type="InterPro" id="IPR050266">
    <property type="entry name" value="AB_hydrolase_sf"/>
</dbReference>
<gene>
    <name evidence="2" type="ORF">C7I84_26715</name>
</gene>
<dbReference type="GO" id="GO:0046464">
    <property type="term" value="P:acylglycerol catabolic process"/>
    <property type="evidence" value="ECO:0007669"/>
    <property type="project" value="TreeGrafter"/>
</dbReference>
<dbReference type="PRINTS" id="PR00111">
    <property type="entry name" value="ABHYDROLASE"/>
</dbReference>
<evidence type="ECO:0000259" key="1">
    <source>
        <dbReference type="Pfam" id="PF00561"/>
    </source>
</evidence>
<evidence type="ECO:0000313" key="2">
    <source>
        <dbReference type="EMBL" id="PSJ52185.1"/>
    </source>
</evidence>
<dbReference type="OrthoDB" id="7958481at2"/>
<dbReference type="Pfam" id="PF00561">
    <property type="entry name" value="Abhydrolase_1"/>
    <property type="match status" value="1"/>
</dbReference>
<dbReference type="AlphaFoldDB" id="A0A2P7RPS9"/>
<name>A0A2P7RPS9_9HYPH</name>
<dbReference type="PANTHER" id="PTHR43798:SF5">
    <property type="entry name" value="MONOACYLGLYCEROL LIPASE ABHD6"/>
    <property type="match status" value="1"/>
</dbReference>